<gene>
    <name evidence="3" type="ORF">O0S08_41565</name>
</gene>
<dbReference type="Proteomes" id="UP001164459">
    <property type="component" value="Chromosome"/>
</dbReference>
<feature type="signal peptide" evidence="2">
    <location>
        <begin position="1"/>
        <end position="19"/>
    </location>
</feature>
<proteinExistence type="predicted"/>
<reference evidence="3" key="1">
    <citation type="submission" date="2022-11" db="EMBL/GenBank/DDBJ databases">
        <title>Minimal conservation of predation-associated metabolite biosynthetic gene clusters underscores biosynthetic potential of Myxococcota including descriptions for ten novel species: Archangium lansinium sp. nov., Myxococcus landrumus sp. nov., Nannocystis bai.</title>
        <authorList>
            <person name="Ahearne A."/>
            <person name="Stevens C."/>
            <person name="Dowd S."/>
        </authorList>
    </citation>
    <scope>NUCLEOTIDE SEQUENCE</scope>
    <source>
        <strain evidence="3">Fl3</strain>
    </source>
</reference>
<feature type="chain" id="PRO_5045189994" evidence="2">
    <location>
        <begin position="20"/>
        <end position="224"/>
    </location>
</feature>
<keyword evidence="4" id="KW-1185">Reference proteome</keyword>
<protein>
    <submittedName>
        <fullName evidence="3">Isoquinoline 1-oxidoreductase subunit</fullName>
    </submittedName>
</protein>
<dbReference type="PROSITE" id="PS51257">
    <property type="entry name" value="PROKAR_LIPOPROTEIN"/>
    <property type="match status" value="1"/>
</dbReference>
<feature type="region of interest" description="Disordered" evidence="1">
    <location>
        <begin position="28"/>
        <end position="49"/>
    </location>
</feature>
<evidence type="ECO:0000256" key="2">
    <source>
        <dbReference type="SAM" id="SignalP"/>
    </source>
</evidence>
<dbReference type="RefSeq" id="WP_269035068.1">
    <property type="nucleotide sequence ID" value="NZ_CP114040.1"/>
</dbReference>
<evidence type="ECO:0000313" key="3">
    <source>
        <dbReference type="EMBL" id="WAS92711.1"/>
    </source>
</evidence>
<dbReference type="EMBL" id="CP114040">
    <property type="protein sequence ID" value="WAS92711.1"/>
    <property type="molecule type" value="Genomic_DNA"/>
</dbReference>
<name>A0ABY7H0D7_9BACT</name>
<organism evidence="3 4">
    <name type="scientific">Nannocystis punicea</name>
    <dbReference type="NCBI Taxonomy" id="2995304"/>
    <lineage>
        <taxon>Bacteria</taxon>
        <taxon>Pseudomonadati</taxon>
        <taxon>Myxococcota</taxon>
        <taxon>Polyangia</taxon>
        <taxon>Nannocystales</taxon>
        <taxon>Nannocystaceae</taxon>
        <taxon>Nannocystis</taxon>
    </lineage>
</organism>
<feature type="compositionally biased region" description="Basic and acidic residues" evidence="1">
    <location>
        <begin position="29"/>
        <end position="38"/>
    </location>
</feature>
<sequence>MRLLACLVVCACLPGALVACRRAPAPEGEQARGQEPEKGAALPPAEPGQLREPQQFAAIADPVERSRALFLEASTVMLHPRCTNCHPAGDTPLQGDDARVHDPPVVRGANNEGVPGLLCTSCHQDQNLELARVPGAPKWHLAPIEMAWVGLTPAGLCEQLKDPKRNGGKTLAQIVEHSAHDELVAWGWSPGHERAPVPGTQAEFGALMAAWVADGAACPVGEGP</sequence>
<accession>A0ABY7H0D7</accession>
<evidence type="ECO:0000313" key="4">
    <source>
        <dbReference type="Proteomes" id="UP001164459"/>
    </source>
</evidence>
<keyword evidence="2" id="KW-0732">Signal</keyword>
<evidence type="ECO:0000256" key="1">
    <source>
        <dbReference type="SAM" id="MobiDB-lite"/>
    </source>
</evidence>
<dbReference type="InterPro" id="IPR036280">
    <property type="entry name" value="Multihaem_cyt_sf"/>
</dbReference>
<dbReference type="SUPFAM" id="SSF48695">
    <property type="entry name" value="Multiheme cytochromes"/>
    <property type="match status" value="1"/>
</dbReference>